<sequence length="212" mass="24748">MNEIYSVEPVLGDIYILKGMSLSDIFTEMLKHFTYFNNKTVSALLRKKLSEVFIIKSRFLRMMVDRLRSRPFIDKGLVAQSSFANEPFDKCDINDDVLEGTDGPTRDNTQYKLKMNLNQYDILLFRSFGLFELFRNANNSGYFGLHWSLNKCRGPKGIFKVNSKDHKNVKKIVVDRFSINAEIEVSARETLVLDQVIINKLEYRRRPVQIFL</sequence>
<dbReference type="EMBL" id="KV440972">
    <property type="protein sequence ID" value="OAD79769.1"/>
    <property type="molecule type" value="Genomic_DNA"/>
</dbReference>
<dbReference type="RefSeq" id="XP_018297809.1">
    <property type="nucleotide sequence ID" value="XM_018440386.1"/>
</dbReference>
<reference evidence="2" key="1">
    <citation type="submission" date="2015-06" db="EMBL/GenBank/DDBJ databases">
        <title>Expansion of signal transduction pathways in fungi by whole-genome duplication.</title>
        <authorList>
            <consortium name="DOE Joint Genome Institute"/>
            <person name="Corrochano L.M."/>
            <person name="Kuo A."/>
            <person name="Marcet-Houben M."/>
            <person name="Polaino S."/>
            <person name="Salamov A."/>
            <person name="Villalobos J.M."/>
            <person name="Alvarez M.I."/>
            <person name="Avalos J."/>
            <person name="Benito E.P."/>
            <person name="Benoit I."/>
            <person name="Burger G."/>
            <person name="Camino L.P."/>
            <person name="Canovas D."/>
            <person name="Cerda-Olmedo E."/>
            <person name="Cheng J.-F."/>
            <person name="Dominguez A."/>
            <person name="Elias M."/>
            <person name="Eslava A.P."/>
            <person name="Glaser F."/>
            <person name="Grimwood J."/>
            <person name="Gutierrez G."/>
            <person name="Heitman J."/>
            <person name="Henrissat B."/>
            <person name="Iturriaga E.A."/>
            <person name="Lang B.F."/>
            <person name="Lavin J.L."/>
            <person name="Lee S."/>
            <person name="Li W."/>
            <person name="Lindquist E."/>
            <person name="Lopez-Garcia S."/>
            <person name="Luque E.M."/>
            <person name="Marcos A.T."/>
            <person name="Martin J."/>
            <person name="McCluskey K."/>
            <person name="Medina H.R."/>
            <person name="Miralles-Duran A."/>
            <person name="Miyazaki A."/>
            <person name="Munoz-Torres E."/>
            <person name="Oguiza J.A."/>
            <person name="Ohm R."/>
            <person name="Olmedo M."/>
            <person name="Orejas M."/>
            <person name="Ortiz-Castellanos L."/>
            <person name="Pisabarro A.G."/>
            <person name="Rodriguez-Romero J."/>
            <person name="Ruiz-Herrera J."/>
            <person name="Ruiz-Vazquez R."/>
            <person name="Sanz C."/>
            <person name="Schackwitz W."/>
            <person name="Schmutz J."/>
            <person name="Shahriari M."/>
            <person name="Shelest E."/>
            <person name="Silva-Franco F."/>
            <person name="Soanes D."/>
            <person name="Syed K."/>
            <person name="Tagua V.G."/>
            <person name="Talbot N.J."/>
            <person name="Thon M."/>
            <person name="De vries R.P."/>
            <person name="Wiebenga A."/>
            <person name="Yadav J.S."/>
            <person name="Braun E.L."/>
            <person name="Baker S."/>
            <person name="Garre V."/>
            <person name="Horwitz B."/>
            <person name="Torres-Martinez S."/>
            <person name="Idnurm A."/>
            <person name="Herrera-Estrella A."/>
            <person name="Gabaldon T."/>
            <person name="Grigoriev I.V."/>
        </authorList>
    </citation>
    <scope>NUCLEOTIDE SEQUENCE [LARGE SCALE GENOMIC DNA]</scope>
    <source>
        <strain evidence="2">NRRL 1555(-)</strain>
    </source>
</reference>
<organism evidence="1 2">
    <name type="scientific">Phycomyces blakesleeanus (strain ATCC 8743b / DSM 1359 / FGSC 10004 / NBRC 33097 / NRRL 1555)</name>
    <dbReference type="NCBI Taxonomy" id="763407"/>
    <lineage>
        <taxon>Eukaryota</taxon>
        <taxon>Fungi</taxon>
        <taxon>Fungi incertae sedis</taxon>
        <taxon>Mucoromycota</taxon>
        <taxon>Mucoromycotina</taxon>
        <taxon>Mucoromycetes</taxon>
        <taxon>Mucorales</taxon>
        <taxon>Phycomycetaceae</taxon>
        <taxon>Phycomyces</taxon>
    </lineage>
</organism>
<evidence type="ECO:0000313" key="2">
    <source>
        <dbReference type="Proteomes" id="UP000077315"/>
    </source>
</evidence>
<dbReference type="InParanoid" id="A0A167QIX6"/>
<dbReference type="AlphaFoldDB" id="A0A167QIX6"/>
<keyword evidence="2" id="KW-1185">Reference proteome</keyword>
<dbReference type="OrthoDB" id="2275636at2759"/>
<protein>
    <submittedName>
        <fullName evidence="1">Uncharacterized protein</fullName>
    </submittedName>
</protein>
<proteinExistence type="predicted"/>
<evidence type="ECO:0000313" key="1">
    <source>
        <dbReference type="EMBL" id="OAD79769.1"/>
    </source>
</evidence>
<gene>
    <name evidence="1" type="ORF">PHYBLDRAFT_58816</name>
</gene>
<name>A0A167QIX6_PHYB8</name>
<accession>A0A167QIX6</accession>
<dbReference type="VEuPathDB" id="FungiDB:PHYBLDRAFT_58816"/>
<dbReference type="Proteomes" id="UP000077315">
    <property type="component" value="Unassembled WGS sequence"/>
</dbReference>
<dbReference type="GeneID" id="29001292"/>